<evidence type="ECO:0000259" key="4">
    <source>
        <dbReference type="SMART" id="SM00421"/>
    </source>
</evidence>
<dbReference type="Pfam" id="PF00196">
    <property type="entry name" value="GerE"/>
    <property type="match status" value="1"/>
</dbReference>
<feature type="domain" description="HTH luxR-type" evidence="4">
    <location>
        <begin position="161"/>
        <end position="223"/>
    </location>
</feature>
<dbReference type="OrthoDB" id="3171430at2"/>
<evidence type="ECO:0000256" key="2">
    <source>
        <dbReference type="ARBA" id="ARBA00023125"/>
    </source>
</evidence>
<dbReference type="SUPFAM" id="SSF46894">
    <property type="entry name" value="C-terminal effector domain of the bipartite response regulators"/>
    <property type="match status" value="1"/>
</dbReference>
<proteinExistence type="predicted"/>
<sequence length="232" mass="24544">MPPGLKSLPGEFASSAVVPPPRAEVVTIVHSSRLEGECLALCLRAGSRVCSEPRVRAGWGRYVWQSARGSVVVLDEKVESASLIPAAVAALVRQGSKVVVLVREVAAPVAEAARYAGASAVVSDRVSVEEVVAAVESCLLGARPRTVSLGDAGSMPSKPRSQQLTARELAVLELFLSADEPATATVAERLGISVNTVKVHVANVRRRLGDVDSRNRVALRGALEERGWLELR</sequence>
<organism evidence="5 6">
    <name type="scientific">Rathayibacter toxicus</name>
    <dbReference type="NCBI Taxonomy" id="145458"/>
    <lineage>
        <taxon>Bacteria</taxon>
        <taxon>Bacillati</taxon>
        <taxon>Actinomycetota</taxon>
        <taxon>Actinomycetes</taxon>
        <taxon>Micrococcales</taxon>
        <taxon>Microbacteriaceae</taxon>
        <taxon>Rathayibacter</taxon>
    </lineage>
</organism>
<dbReference type="SMART" id="SM00421">
    <property type="entry name" value="HTH_LUXR"/>
    <property type="match status" value="1"/>
</dbReference>
<dbReference type="GO" id="GO:0006355">
    <property type="term" value="P:regulation of DNA-templated transcription"/>
    <property type="evidence" value="ECO:0007669"/>
    <property type="project" value="InterPro"/>
</dbReference>
<dbReference type="Proteomes" id="UP000237966">
    <property type="component" value="Unassembled WGS sequence"/>
</dbReference>
<evidence type="ECO:0000256" key="1">
    <source>
        <dbReference type="ARBA" id="ARBA00023015"/>
    </source>
</evidence>
<reference evidence="5 6" key="1">
    <citation type="submission" date="2018-02" db="EMBL/GenBank/DDBJ databases">
        <title>Bacteriophage NCPPB3778 and a type I-E CRISPR drive the evolution of the US Biological Select Agent, Rathayibacter toxicus.</title>
        <authorList>
            <person name="Davis E.W.II."/>
            <person name="Tabima J.F."/>
            <person name="Weisberg A.J."/>
            <person name="Lopes L.D."/>
            <person name="Wiseman M.S."/>
            <person name="Wiseman M.S."/>
            <person name="Pupko T."/>
            <person name="Belcher M.S."/>
            <person name="Sechler A.J."/>
            <person name="Tancos M.A."/>
            <person name="Schroeder B.K."/>
            <person name="Murray T.D."/>
            <person name="Luster D.G."/>
            <person name="Schneider W.L."/>
            <person name="Rogers E."/>
            <person name="Andreote F.D."/>
            <person name="Grunwald N.J."/>
            <person name="Putnam M.L."/>
            <person name="Chang J.H."/>
        </authorList>
    </citation>
    <scope>NUCLEOTIDE SEQUENCE [LARGE SCALE GENOMIC DNA]</scope>
    <source>
        <strain evidence="5 6">FH99</strain>
    </source>
</reference>
<evidence type="ECO:0000256" key="3">
    <source>
        <dbReference type="ARBA" id="ARBA00023163"/>
    </source>
</evidence>
<name>A0A2S5Y9R5_9MICO</name>
<dbReference type="InterPro" id="IPR000792">
    <property type="entry name" value="Tscrpt_reg_LuxR_C"/>
</dbReference>
<dbReference type="GO" id="GO:0003677">
    <property type="term" value="F:DNA binding"/>
    <property type="evidence" value="ECO:0007669"/>
    <property type="project" value="UniProtKB-KW"/>
</dbReference>
<comment type="caution">
    <text evidence="5">The sequence shown here is derived from an EMBL/GenBank/DDBJ whole genome shotgun (WGS) entry which is preliminary data.</text>
</comment>
<keyword evidence="2" id="KW-0238">DNA-binding</keyword>
<dbReference type="RefSeq" id="WP_081656810.1">
    <property type="nucleotide sequence ID" value="NZ_CP010848.1"/>
</dbReference>
<keyword evidence="1" id="KW-0805">Transcription regulation</keyword>
<dbReference type="PANTHER" id="PTHR44688:SF16">
    <property type="entry name" value="DNA-BINDING TRANSCRIPTIONAL ACTIVATOR DEVR_DOSR"/>
    <property type="match status" value="1"/>
</dbReference>
<gene>
    <name evidence="5" type="ORF">C5C51_01185</name>
</gene>
<dbReference type="EMBL" id="PSWU01000002">
    <property type="protein sequence ID" value="PPI16867.1"/>
    <property type="molecule type" value="Genomic_DNA"/>
</dbReference>
<dbReference type="Gene3D" id="3.40.50.2300">
    <property type="match status" value="1"/>
</dbReference>
<dbReference type="InterPro" id="IPR016032">
    <property type="entry name" value="Sig_transdc_resp-reg_C-effctor"/>
</dbReference>
<protein>
    <submittedName>
        <fullName evidence="5">LuxR family transcriptional regulator</fullName>
    </submittedName>
</protein>
<evidence type="ECO:0000313" key="6">
    <source>
        <dbReference type="Proteomes" id="UP000237966"/>
    </source>
</evidence>
<dbReference type="PANTHER" id="PTHR44688">
    <property type="entry name" value="DNA-BINDING TRANSCRIPTIONAL ACTIVATOR DEVR_DOSR"/>
    <property type="match status" value="1"/>
</dbReference>
<evidence type="ECO:0000313" key="5">
    <source>
        <dbReference type="EMBL" id="PPI16867.1"/>
    </source>
</evidence>
<keyword evidence="3" id="KW-0804">Transcription</keyword>
<dbReference type="AlphaFoldDB" id="A0A2S5Y9R5"/>
<dbReference type="GeneID" id="93668077"/>
<accession>A0A2S5Y9R5</accession>